<sequence>MIPDERFRKSSYSGHSQNCVEAASVSEVSAIRDSKHPEHGHLSFPSSEWHAFLQATQRGAL</sequence>
<dbReference type="Pfam" id="PF04149">
    <property type="entry name" value="DUF397"/>
    <property type="match status" value="1"/>
</dbReference>
<reference evidence="2" key="1">
    <citation type="submission" date="2023-01" db="EMBL/GenBank/DDBJ databases">
        <title>Draft genome sequence of Nocardiopsis sp. LSu2-4 isolated from halophytes.</title>
        <authorList>
            <person name="Duangmal K."/>
            <person name="Chantavorakit T."/>
        </authorList>
    </citation>
    <scope>NUCLEOTIDE SEQUENCE</scope>
    <source>
        <strain evidence="2">LSu2-4</strain>
    </source>
</reference>
<accession>A0ABT4TQJ2</accession>
<name>A0ABT4TQJ2_9ACTN</name>
<protein>
    <submittedName>
        <fullName evidence="2">DUF397 domain-containing protein</fullName>
    </submittedName>
</protein>
<gene>
    <name evidence="2" type="ORF">O4U47_19125</name>
</gene>
<proteinExistence type="predicted"/>
<keyword evidence="3" id="KW-1185">Reference proteome</keyword>
<feature type="domain" description="DUF397" evidence="1">
    <location>
        <begin position="6"/>
        <end position="56"/>
    </location>
</feature>
<dbReference type="RefSeq" id="WP_270679266.1">
    <property type="nucleotide sequence ID" value="NZ_JAQFWP010000038.1"/>
</dbReference>
<dbReference type="InterPro" id="IPR007278">
    <property type="entry name" value="DUF397"/>
</dbReference>
<evidence type="ECO:0000313" key="3">
    <source>
        <dbReference type="Proteomes" id="UP001165685"/>
    </source>
</evidence>
<evidence type="ECO:0000259" key="1">
    <source>
        <dbReference type="Pfam" id="PF04149"/>
    </source>
</evidence>
<evidence type="ECO:0000313" key="2">
    <source>
        <dbReference type="EMBL" id="MDA2806630.1"/>
    </source>
</evidence>
<comment type="caution">
    <text evidence="2">The sequence shown here is derived from an EMBL/GenBank/DDBJ whole genome shotgun (WGS) entry which is preliminary data.</text>
</comment>
<organism evidence="2 3">
    <name type="scientific">Nocardiopsis suaedae</name>
    <dbReference type="NCBI Taxonomy" id="3018444"/>
    <lineage>
        <taxon>Bacteria</taxon>
        <taxon>Bacillati</taxon>
        <taxon>Actinomycetota</taxon>
        <taxon>Actinomycetes</taxon>
        <taxon>Streptosporangiales</taxon>
        <taxon>Nocardiopsidaceae</taxon>
        <taxon>Nocardiopsis</taxon>
    </lineage>
</organism>
<dbReference type="Proteomes" id="UP001165685">
    <property type="component" value="Unassembled WGS sequence"/>
</dbReference>
<dbReference type="EMBL" id="JAQFWP010000038">
    <property type="protein sequence ID" value="MDA2806630.1"/>
    <property type="molecule type" value="Genomic_DNA"/>
</dbReference>